<name>A0A0B4XKB1_9GAMM</name>
<reference evidence="2 3" key="1">
    <citation type="journal article" date="2012" name="J. Bacteriol.">
        <title>Genome sequence of an alkane-degrading bacterium, Alcanivorax pacificus type strain W11-5, isolated from deep sea sediment.</title>
        <authorList>
            <person name="Lai Q."/>
            <person name="Shao Z."/>
        </authorList>
    </citation>
    <scope>NUCLEOTIDE SEQUENCE [LARGE SCALE GENOMIC DNA]</scope>
    <source>
        <strain evidence="2 3">W11-5</strain>
    </source>
</reference>
<sequence length="71" mass="7712">MRHKVRNPVTRAGADVLAGSVQIVAFCCVFALPTGLQIRPVGDKMPWARGALWLGEQPCADRVIRIGEKPS</sequence>
<dbReference type="EMBL" id="CP004387">
    <property type="protein sequence ID" value="AJD46847.1"/>
    <property type="molecule type" value="Genomic_DNA"/>
</dbReference>
<dbReference type="STRING" id="391936.S7S_02125"/>
<organism evidence="2 3">
    <name type="scientific">Isoalcanivorax pacificus W11-5</name>
    <dbReference type="NCBI Taxonomy" id="391936"/>
    <lineage>
        <taxon>Bacteria</taxon>
        <taxon>Pseudomonadati</taxon>
        <taxon>Pseudomonadota</taxon>
        <taxon>Gammaproteobacteria</taxon>
        <taxon>Oceanospirillales</taxon>
        <taxon>Alcanivoracaceae</taxon>
        <taxon>Isoalcanivorax</taxon>
    </lineage>
</organism>
<protein>
    <submittedName>
        <fullName evidence="2">Uncharacterized protein</fullName>
    </submittedName>
</protein>
<keyword evidence="1" id="KW-0472">Membrane</keyword>
<keyword evidence="1" id="KW-0812">Transmembrane</keyword>
<gene>
    <name evidence="2" type="ORF">S7S_02125</name>
</gene>
<keyword evidence="1" id="KW-1133">Transmembrane helix</keyword>
<dbReference type="HOGENOM" id="CLU_2730997_0_0_6"/>
<dbReference type="KEGG" id="apac:S7S_02125"/>
<dbReference type="AlphaFoldDB" id="A0A0B4XKB1"/>
<evidence type="ECO:0000313" key="3">
    <source>
        <dbReference type="Proteomes" id="UP000006764"/>
    </source>
</evidence>
<keyword evidence="3" id="KW-1185">Reference proteome</keyword>
<evidence type="ECO:0000256" key="1">
    <source>
        <dbReference type="SAM" id="Phobius"/>
    </source>
</evidence>
<evidence type="ECO:0000313" key="2">
    <source>
        <dbReference type="EMBL" id="AJD46847.1"/>
    </source>
</evidence>
<accession>A0A0B4XKB1</accession>
<dbReference type="RefSeq" id="WP_008739445.1">
    <property type="nucleotide sequence ID" value="NZ_CP004387.1"/>
</dbReference>
<dbReference type="Proteomes" id="UP000006764">
    <property type="component" value="Chromosome"/>
</dbReference>
<feature type="transmembrane region" description="Helical" evidence="1">
    <location>
        <begin position="12"/>
        <end position="32"/>
    </location>
</feature>
<proteinExistence type="predicted"/>